<evidence type="ECO:0000313" key="10">
    <source>
        <dbReference type="Proteomes" id="UP000008909"/>
    </source>
</evidence>
<dbReference type="PROSITE" id="PS50162">
    <property type="entry name" value="RECA_2"/>
    <property type="match status" value="1"/>
</dbReference>
<evidence type="ECO:0000256" key="7">
    <source>
        <dbReference type="ARBA" id="ARBA00040674"/>
    </source>
</evidence>
<keyword evidence="3" id="KW-0227">DNA damage</keyword>
<evidence type="ECO:0000256" key="6">
    <source>
        <dbReference type="ARBA" id="ARBA00023242"/>
    </source>
</evidence>
<evidence type="ECO:0000256" key="4">
    <source>
        <dbReference type="ARBA" id="ARBA00022840"/>
    </source>
</evidence>
<keyword evidence="5" id="KW-0234">DNA repair</keyword>
<proteinExistence type="predicted"/>
<gene>
    <name evidence="9" type="ORF">CLF_111808</name>
</gene>
<dbReference type="InterPro" id="IPR052093">
    <property type="entry name" value="HR_Repair_Mediator"/>
</dbReference>
<dbReference type="GO" id="GO:0007131">
    <property type="term" value="P:reciprocal meiotic recombination"/>
    <property type="evidence" value="ECO:0007669"/>
    <property type="project" value="TreeGrafter"/>
</dbReference>
<reference key="2">
    <citation type="submission" date="2011-10" db="EMBL/GenBank/DDBJ databases">
        <title>The genome and transcriptome sequence of Clonorchis sinensis provide insights into the carcinogenic liver fluke.</title>
        <authorList>
            <person name="Wang X."/>
            <person name="Huang Y."/>
            <person name="Chen W."/>
            <person name="Liu H."/>
            <person name="Guo L."/>
            <person name="Chen Y."/>
            <person name="Luo F."/>
            <person name="Zhou W."/>
            <person name="Sun J."/>
            <person name="Mao Q."/>
            <person name="Liang P."/>
            <person name="Zhou C."/>
            <person name="Tian Y."/>
            <person name="Men J."/>
            <person name="Lv X."/>
            <person name="Huang L."/>
            <person name="Zhou J."/>
            <person name="Hu Y."/>
            <person name="Li R."/>
            <person name="Zhang F."/>
            <person name="Lei H."/>
            <person name="Li X."/>
            <person name="Hu X."/>
            <person name="Liang C."/>
            <person name="Xu J."/>
            <person name="Wu Z."/>
            <person name="Yu X."/>
        </authorList>
    </citation>
    <scope>NUCLEOTIDE SEQUENCE</scope>
    <source>
        <strain>Henan</strain>
    </source>
</reference>
<accession>G7YVD2</accession>
<dbReference type="GO" id="GO:0140664">
    <property type="term" value="F:ATP-dependent DNA damage sensor activity"/>
    <property type="evidence" value="ECO:0007669"/>
    <property type="project" value="InterPro"/>
</dbReference>
<dbReference type="GO" id="GO:0008821">
    <property type="term" value="F:crossover junction DNA endonuclease activity"/>
    <property type="evidence" value="ECO:0007669"/>
    <property type="project" value="TreeGrafter"/>
</dbReference>
<name>G7YVD2_CLOSI</name>
<feature type="non-terminal residue" evidence="9">
    <location>
        <position position="1"/>
    </location>
</feature>
<evidence type="ECO:0000313" key="9">
    <source>
        <dbReference type="EMBL" id="GAA56912.1"/>
    </source>
</evidence>
<evidence type="ECO:0000256" key="2">
    <source>
        <dbReference type="ARBA" id="ARBA00022741"/>
    </source>
</evidence>
<dbReference type="Proteomes" id="UP000008909">
    <property type="component" value="Unassembled WGS sequence"/>
</dbReference>
<organism evidence="9 10">
    <name type="scientific">Clonorchis sinensis</name>
    <name type="common">Chinese liver fluke</name>
    <dbReference type="NCBI Taxonomy" id="79923"/>
    <lineage>
        <taxon>Eukaryota</taxon>
        <taxon>Metazoa</taxon>
        <taxon>Spiralia</taxon>
        <taxon>Lophotrochozoa</taxon>
        <taxon>Platyhelminthes</taxon>
        <taxon>Trematoda</taxon>
        <taxon>Digenea</taxon>
        <taxon>Opisthorchiida</taxon>
        <taxon>Opisthorchiata</taxon>
        <taxon>Opisthorchiidae</taxon>
        <taxon>Clonorchis</taxon>
    </lineage>
</organism>
<protein>
    <recommendedName>
        <fullName evidence="7">DNA repair protein RAD51 homolog 3</fullName>
    </recommendedName>
</protein>
<dbReference type="SUPFAM" id="SSF48065">
    <property type="entry name" value="DBL homology domain (DH-domain)"/>
    <property type="match status" value="1"/>
</dbReference>
<dbReference type="GO" id="GO:0033065">
    <property type="term" value="C:Rad51C-XRCC3 complex"/>
    <property type="evidence" value="ECO:0007669"/>
    <property type="project" value="TreeGrafter"/>
</dbReference>
<dbReference type="InterPro" id="IPR020588">
    <property type="entry name" value="RecA_ATP-bd"/>
</dbReference>
<dbReference type="SUPFAM" id="SSF52540">
    <property type="entry name" value="P-loop containing nucleoside triphosphate hydrolases"/>
    <property type="match status" value="1"/>
</dbReference>
<sequence length="1681" mass="191611">LPGVEEYSEDALKAPANEVVTIKETHSSFLFNYVVEEMIRTLDLQNRVHTAVDKNLVDLGYADIVLISENVHQGTVRVVLYGCKTWPLRAAEPKRIQVFDNRCLRQAGADWCRRIRSEAIRKRAFVVQRKPQSENVYSTRHSSSSKTATSVLTLMLHCRTRQYKTLRWLGHVLRIPDHPSQWRKQEQTIRNLEDGYGKDYGVRGPSARLTFQDGVRMILMCVVGEAARFDGHSMSMALLMSVHAISGARLYRTIDSDVGRISVFMGRTSRQHNKLASAFKSWRKLTDWGGLVFARNTLIRHQYVISLVTTLIQRFENLGNVNLVDEIILDIHALTVKRSVLSTGKWDTFNLPNRSASFDHTQCTHYIGCGASFYLHRYTDPLTVSLEELVCLMGRNSRQHSRVANASKFWHKFNGVGTVLWTGVTLGRGILALRTTGEPSEWVWQSRYRHRDVRGYAVEVRSVNREVFRIVEDRMCERGGCGKGKFGRCKRNKLDVLFDFQTCESTRRALQKIPNTNRYPSEMLVIDFSFTQRSYDYLFYFANSQVRRSVVAIAPVSDEVGNAVNFSILFAENLGSRLFCNVHELVHYIRQFEWISGSYYSMRTSKANSSGGKMFIKYQCHRKGFARPRKSATSMPIHHLRKTNMLAAFGAVYPTSPIQSNDRWISPKSLVMIEAGKSIPAGNEISHKPLDGGLSSAFVMMSLMLKSYRTVFRFFSRSYIHSQELMDHGNGYLVNEFRRVVEHDVEGCDNDYHSVGYFLLKGNRVWRKTFGVLVFYFCHVQPKYSYSGGYTSQINTIKKHSGTHSEPIEIHKLFYTIDRLLPVFEGLPVWISSIIVIISVFWMIWKSMSVSTFGRSPGPMLLPKQTNLPTTSIGSITRTRLEWNPIESCINTLRFSDHRAVSANLPLKHAFSQVLVAEDGSYPIDPIDDELEVKGDTTALFVTRLNTTDASLPQLNVRYLRIPSEEDCSSTHDIQQNATSVETPASTGFSFIAELIIDYVAHLFESREYLEALIRHRAKFSDFLSRCSTTSSNQRLDLWHFLSTGRVLQLNELVDRQLRNSVQMKLVDWAARKIRGQACTRTRFTRYSLLFDRLLDMLPPDDAERFSVYTARHEAKRITAEIDQRAGEAQCLFQLKRIQVDQSFEYKDVIFRQNKLLLSGDLRVRRTLVHTVKRGLRKWRISWPITSERTRVKAFLFPEVLLLALPLSKFSCTDDQLSLVPHYIKRYRLFGDAIILKDFVLEDVANNYEKQKPFTLKRIVFAQHLVEFVPAAPVSPALTSPHALHYSIKFVILMLQSVFSRSILGRMLADSKFRELVSLPLSTSVLQRLTQSGYYTVGEVSGATPEKLASTCGIDLDAARDALHVVHRYQDLADFEESGISSFLRDVPTAYELLNAFASPQSTTVIPDFIVSMCRSFDEMLGGGFPTGRLTELCGEPGVGKTQFCIQTCLTVQLPRWFGGLEGEAVFIDSEGNFVPRRAKQMAESLVTHCRRHVELDVDDEPLTKEFRNHYCPNVDSLLSGIHYIRVTDHLQLLATCKRLQQFCEQHPKVRLVVVDSIALPFRYDFDDIPQRNRLLACVAQQLLSVATNYKAVVILTNQITTRIETRVKSDENPPGSDYTSSTGRLVPALGESWGHICAVRIFLTRSSDICRQCKLLKHPGRPFGSGVYQITSGGIRDYVQ</sequence>
<dbReference type="GO" id="GO:0033063">
    <property type="term" value="C:Rad51B-Rad51C-Rad51D-XRCC2 complex"/>
    <property type="evidence" value="ECO:0007669"/>
    <property type="project" value="TreeGrafter"/>
</dbReference>
<keyword evidence="4" id="KW-0067">ATP-binding</keyword>
<evidence type="ECO:0000256" key="5">
    <source>
        <dbReference type="ARBA" id="ARBA00023204"/>
    </source>
</evidence>
<dbReference type="GO" id="GO:0000400">
    <property type="term" value="F:four-way junction DNA binding"/>
    <property type="evidence" value="ECO:0007669"/>
    <property type="project" value="TreeGrafter"/>
</dbReference>
<dbReference type="EMBL" id="DF144444">
    <property type="protein sequence ID" value="GAA56912.1"/>
    <property type="molecule type" value="Genomic_DNA"/>
</dbReference>
<keyword evidence="2" id="KW-0547">Nucleotide-binding</keyword>
<feature type="domain" description="RecA family profile 1" evidence="8">
    <location>
        <begin position="1406"/>
        <end position="1600"/>
    </location>
</feature>
<dbReference type="PANTHER" id="PTHR46239">
    <property type="entry name" value="DNA REPAIR PROTEIN RAD51 HOMOLOG 3 RAD51C"/>
    <property type="match status" value="1"/>
</dbReference>
<dbReference type="Gene3D" id="3.40.50.300">
    <property type="entry name" value="P-loop containing nucleotide triphosphate hydrolases"/>
    <property type="match status" value="1"/>
</dbReference>
<dbReference type="Gene3D" id="1.20.900.10">
    <property type="entry name" value="Dbl homology (DH) domain"/>
    <property type="match status" value="1"/>
</dbReference>
<dbReference type="GO" id="GO:0000707">
    <property type="term" value="P:meiotic DNA recombinase assembly"/>
    <property type="evidence" value="ECO:0007669"/>
    <property type="project" value="TreeGrafter"/>
</dbReference>
<keyword evidence="10" id="KW-1185">Reference proteome</keyword>
<dbReference type="GO" id="GO:0005524">
    <property type="term" value="F:ATP binding"/>
    <property type="evidence" value="ECO:0007669"/>
    <property type="project" value="UniProtKB-KW"/>
</dbReference>
<dbReference type="InterPro" id="IPR035899">
    <property type="entry name" value="DBL_dom_sf"/>
</dbReference>
<comment type="subcellular location">
    <subcellularLocation>
        <location evidence="1">Nucleus</location>
    </subcellularLocation>
</comment>
<reference evidence="9" key="1">
    <citation type="journal article" date="2011" name="Genome Biol.">
        <title>The draft genome of the carcinogenic human liver fluke Clonorchis sinensis.</title>
        <authorList>
            <person name="Wang X."/>
            <person name="Chen W."/>
            <person name="Huang Y."/>
            <person name="Sun J."/>
            <person name="Men J."/>
            <person name="Liu H."/>
            <person name="Luo F."/>
            <person name="Guo L."/>
            <person name="Lv X."/>
            <person name="Deng C."/>
            <person name="Zhou C."/>
            <person name="Fan Y."/>
            <person name="Li X."/>
            <person name="Huang L."/>
            <person name="Hu Y."/>
            <person name="Liang C."/>
            <person name="Hu X."/>
            <person name="Xu J."/>
            <person name="Yu X."/>
        </authorList>
    </citation>
    <scope>NUCLEOTIDE SEQUENCE [LARGE SCALE GENOMIC DNA]</scope>
    <source>
        <strain evidence="9">Henan</strain>
    </source>
</reference>
<dbReference type="PANTHER" id="PTHR46239:SF1">
    <property type="entry name" value="DNA REPAIR PROTEIN RAD51 HOMOLOG 3"/>
    <property type="match status" value="1"/>
</dbReference>
<dbReference type="CDD" id="cd19492">
    <property type="entry name" value="Rad51C"/>
    <property type="match status" value="1"/>
</dbReference>
<dbReference type="GO" id="GO:0005657">
    <property type="term" value="C:replication fork"/>
    <property type="evidence" value="ECO:0007669"/>
    <property type="project" value="TreeGrafter"/>
</dbReference>
<dbReference type="InterPro" id="IPR013632">
    <property type="entry name" value="Rad51_C"/>
</dbReference>
<dbReference type="Pfam" id="PF08423">
    <property type="entry name" value="Rad51"/>
    <property type="match status" value="2"/>
</dbReference>
<evidence type="ECO:0000256" key="3">
    <source>
        <dbReference type="ARBA" id="ARBA00022763"/>
    </source>
</evidence>
<evidence type="ECO:0000256" key="1">
    <source>
        <dbReference type="ARBA" id="ARBA00004123"/>
    </source>
</evidence>
<evidence type="ECO:0000259" key="8">
    <source>
        <dbReference type="PROSITE" id="PS50162"/>
    </source>
</evidence>
<dbReference type="InterPro" id="IPR027417">
    <property type="entry name" value="P-loop_NTPase"/>
</dbReference>
<keyword evidence="6" id="KW-0539">Nucleus</keyword>